<keyword evidence="5" id="KW-1185">Reference proteome</keyword>
<dbReference type="Proteomes" id="UP000230750">
    <property type="component" value="Unassembled WGS sequence"/>
</dbReference>
<dbReference type="PRINTS" id="PR00399">
    <property type="entry name" value="SYNAPTOTAGMN"/>
</dbReference>
<dbReference type="STRING" id="307972.A0A2G8JRU3"/>
<dbReference type="CDD" id="cd00276">
    <property type="entry name" value="C2B_Synaptotagmin"/>
    <property type="match status" value="1"/>
</dbReference>
<accession>A0A2G8JRU3</accession>
<dbReference type="GO" id="GO:0000149">
    <property type="term" value="F:SNARE binding"/>
    <property type="evidence" value="ECO:0007669"/>
    <property type="project" value="TreeGrafter"/>
</dbReference>
<dbReference type="Gene3D" id="2.60.40.150">
    <property type="entry name" value="C2 domain"/>
    <property type="match status" value="2"/>
</dbReference>
<evidence type="ECO:0000313" key="5">
    <source>
        <dbReference type="Proteomes" id="UP000230750"/>
    </source>
</evidence>
<dbReference type="EMBL" id="MRZV01001364">
    <property type="protein sequence ID" value="PIK38395.1"/>
    <property type="molecule type" value="Genomic_DNA"/>
</dbReference>
<keyword evidence="1" id="KW-0677">Repeat</keyword>
<protein>
    <submittedName>
        <fullName evidence="4">Putative synaptotagmin-6-like</fullName>
    </submittedName>
</protein>
<gene>
    <name evidence="4" type="ORF">BSL78_24763</name>
</gene>
<feature type="domain" description="C2" evidence="3">
    <location>
        <begin position="148"/>
        <end position="268"/>
    </location>
</feature>
<dbReference type="GO" id="GO:0030276">
    <property type="term" value="F:clathrin binding"/>
    <property type="evidence" value="ECO:0007669"/>
    <property type="project" value="TreeGrafter"/>
</dbReference>
<dbReference type="GO" id="GO:0031045">
    <property type="term" value="C:dense core granule"/>
    <property type="evidence" value="ECO:0007669"/>
    <property type="project" value="TreeGrafter"/>
</dbReference>
<dbReference type="AlphaFoldDB" id="A0A2G8JRU3"/>
<dbReference type="GO" id="GO:0030424">
    <property type="term" value="C:axon"/>
    <property type="evidence" value="ECO:0007669"/>
    <property type="project" value="TreeGrafter"/>
</dbReference>
<dbReference type="OrthoDB" id="67700at2759"/>
<dbReference type="GO" id="GO:0048488">
    <property type="term" value="P:synaptic vesicle endocytosis"/>
    <property type="evidence" value="ECO:0007669"/>
    <property type="project" value="TreeGrafter"/>
</dbReference>
<dbReference type="SUPFAM" id="SSF49562">
    <property type="entry name" value="C2 domain (Calcium/lipid-binding domain, CaLB)"/>
    <property type="match status" value="2"/>
</dbReference>
<dbReference type="PANTHER" id="PTHR10024:SF227">
    <property type="entry name" value="SYNAPTOTAGMIN 1"/>
    <property type="match status" value="1"/>
</dbReference>
<dbReference type="GO" id="GO:0001786">
    <property type="term" value="F:phosphatidylserine binding"/>
    <property type="evidence" value="ECO:0007669"/>
    <property type="project" value="TreeGrafter"/>
</dbReference>
<dbReference type="InterPro" id="IPR000008">
    <property type="entry name" value="C2_dom"/>
</dbReference>
<evidence type="ECO:0000256" key="1">
    <source>
        <dbReference type="ARBA" id="ARBA00022737"/>
    </source>
</evidence>
<dbReference type="GO" id="GO:0048791">
    <property type="term" value="P:calcium ion-regulated exocytosis of neurotransmitter"/>
    <property type="evidence" value="ECO:0007669"/>
    <property type="project" value="TreeGrafter"/>
</dbReference>
<feature type="domain" description="C2" evidence="3">
    <location>
        <begin position="279"/>
        <end position="411"/>
    </location>
</feature>
<dbReference type="PRINTS" id="PR00360">
    <property type="entry name" value="C2DOMAIN"/>
</dbReference>
<proteinExistence type="predicted"/>
<dbReference type="PROSITE" id="PS50004">
    <property type="entry name" value="C2"/>
    <property type="match status" value="2"/>
</dbReference>
<evidence type="ECO:0000313" key="4">
    <source>
        <dbReference type="EMBL" id="PIK38395.1"/>
    </source>
</evidence>
<dbReference type="GO" id="GO:0030672">
    <property type="term" value="C:synaptic vesicle membrane"/>
    <property type="evidence" value="ECO:0007669"/>
    <property type="project" value="TreeGrafter"/>
</dbReference>
<evidence type="ECO:0000259" key="3">
    <source>
        <dbReference type="PROSITE" id="PS50004"/>
    </source>
</evidence>
<dbReference type="GO" id="GO:0005509">
    <property type="term" value="F:calcium ion binding"/>
    <property type="evidence" value="ECO:0007669"/>
    <property type="project" value="TreeGrafter"/>
</dbReference>
<dbReference type="GO" id="GO:0005886">
    <property type="term" value="C:plasma membrane"/>
    <property type="evidence" value="ECO:0007669"/>
    <property type="project" value="TreeGrafter"/>
</dbReference>
<dbReference type="Pfam" id="PF00168">
    <property type="entry name" value="C2"/>
    <property type="match status" value="2"/>
</dbReference>
<feature type="region of interest" description="Disordered" evidence="2">
    <location>
        <begin position="77"/>
        <end position="109"/>
    </location>
</feature>
<reference evidence="4 5" key="1">
    <citation type="journal article" date="2017" name="PLoS Biol.">
        <title>The sea cucumber genome provides insights into morphological evolution and visceral regeneration.</title>
        <authorList>
            <person name="Zhang X."/>
            <person name="Sun L."/>
            <person name="Yuan J."/>
            <person name="Sun Y."/>
            <person name="Gao Y."/>
            <person name="Zhang L."/>
            <person name="Li S."/>
            <person name="Dai H."/>
            <person name="Hamel J.F."/>
            <person name="Liu C."/>
            <person name="Yu Y."/>
            <person name="Liu S."/>
            <person name="Lin W."/>
            <person name="Guo K."/>
            <person name="Jin S."/>
            <person name="Xu P."/>
            <person name="Storey K.B."/>
            <person name="Huan P."/>
            <person name="Zhang T."/>
            <person name="Zhou Y."/>
            <person name="Zhang J."/>
            <person name="Lin C."/>
            <person name="Li X."/>
            <person name="Xing L."/>
            <person name="Huo D."/>
            <person name="Sun M."/>
            <person name="Wang L."/>
            <person name="Mercier A."/>
            <person name="Li F."/>
            <person name="Yang H."/>
            <person name="Xiang J."/>
        </authorList>
    </citation>
    <scope>NUCLEOTIDE SEQUENCE [LARGE SCALE GENOMIC DNA]</scope>
    <source>
        <strain evidence="4">Shaxun</strain>
        <tissue evidence="4">Muscle</tissue>
    </source>
</reference>
<sequence>MNSSLPYSDSNANNTLYCPLISFVKRTRTSSMNSSLPYSDSNANTTLYCPLISCIKELVLAFVLPYQKYGTVQAEEVQPPSSSGTAQEFLKSPSASPADFKNDGSPEGLSQSKSFYSEFGALQPELYAQKDDVLHTSLEKEHVKPKSRRGSLHTKLKYDFRTSDFVVKLIEATDLPAMDIGGYSDPYVKIILEPDEEKRMRQSTVQRKTLNPSFDEVYKFPITYDELQEKTLCMKVYDFDKFSRHDAIGDVKIRLCDINVSRQLDVWSDLVKPERHQEAPGDLLFSISFLPNAERLTVVALRARNLKAMDVNGSSDPFVKVSLLQGDKRVKSKKTSIQYKNCDPVWNEAISFNIPFKQIKKYSLEFQFSGGKRGVASYDYDVLSQDELIGETTTGFDSDELGKTQWQEMMDFPRKQVTVWHPLKEDR</sequence>
<dbReference type="SMART" id="SM00239">
    <property type="entry name" value="C2"/>
    <property type="match status" value="2"/>
</dbReference>
<dbReference type="InterPro" id="IPR035892">
    <property type="entry name" value="C2_domain_sf"/>
</dbReference>
<dbReference type="FunFam" id="2.60.40.150:FF:000179">
    <property type="entry name" value="synaptotagmin-5 isoform X2"/>
    <property type="match status" value="1"/>
</dbReference>
<evidence type="ECO:0000256" key="2">
    <source>
        <dbReference type="SAM" id="MobiDB-lite"/>
    </source>
</evidence>
<name>A0A2G8JRU3_STIJA</name>
<comment type="caution">
    <text evidence="4">The sequence shown here is derived from an EMBL/GenBank/DDBJ whole genome shotgun (WGS) entry which is preliminary data.</text>
</comment>
<organism evidence="4 5">
    <name type="scientific">Stichopus japonicus</name>
    <name type="common">Sea cucumber</name>
    <dbReference type="NCBI Taxonomy" id="307972"/>
    <lineage>
        <taxon>Eukaryota</taxon>
        <taxon>Metazoa</taxon>
        <taxon>Echinodermata</taxon>
        <taxon>Eleutherozoa</taxon>
        <taxon>Echinozoa</taxon>
        <taxon>Holothuroidea</taxon>
        <taxon>Aspidochirotacea</taxon>
        <taxon>Aspidochirotida</taxon>
        <taxon>Stichopodidae</taxon>
        <taxon>Apostichopus</taxon>
    </lineage>
</organism>
<dbReference type="GO" id="GO:0005544">
    <property type="term" value="F:calcium-dependent phospholipid binding"/>
    <property type="evidence" value="ECO:0007669"/>
    <property type="project" value="TreeGrafter"/>
</dbReference>
<dbReference type="InterPro" id="IPR001565">
    <property type="entry name" value="Synaptotagmin"/>
</dbReference>
<dbReference type="PANTHER" id="PTHR10024">
    <property type="entry name" value="SYNAPTOTAGMIN"/>
    <property type="match status" value="1"/>
</dbReference>